<name>A0AAD4NHZ8_9BILA</name>
<dbReference type="AlphaFoldDB" id="A0AAD4NHZ8"/>
<proteinExistence type="predicted"/>
<dbReference type="EMBL" id="JAKKPZ010000001">
    <property type="protein sequence ID" value="KAI1727919.1"/>
    <property type="molecule type" value="Genomic_DNA"/>
</dbReference>
<evidence type="ECO:0008006" key="3">
    <source>
        <dbReference type="Google" id="ProtNLM"/>
    </source>
</evidence>
<accession>A0AAD4NHZ8</accession>
<gene>
    <name evidence="1" type="ORF">DdX_00060</name>
</gene>
<dbReference type="Proteomes" id="UP001201812">
    <property type="component" value="Unassembled WGS sequence"/>
</dbReference>
<dbReference type="PANTHER" id="PTHR36519">
    <property type="entry name" value="FIP (FUNGUS-INDUCED PROTEIN) RELATED-RELATED"/>
    <property type="match status" value="1"/>
</dbReference>
<keyword evidence="2" id="KW-1185">Reference proteome</keyword>
<dbReference type="PANTHER" id="PTHR36519:SF9">
    <property type="entry name" value="EB DOMAIN-CONTAINING PROTEIN-RELATED"/>
    <property type="match status" value="1"/>
</dbReference>
<comment type="caution">
    <text evidence="1">The sequence shown here is derived from an EMBL/GenBank/DDBJ whole genome shotgun (WGS) entry which is preliminary data.</text>
</comment>
<reference evidence="1" key="1">
    <citation type="submission" date="2022-01" db="EMBL/GenBank/DDBJ databases">
        <title>Genome Sequence Resource for Two Populations of Ditylenchus destructor, the Migratory Endoparasitic Phytonematode.</title>
        <authorList>
            <person name="Zhang H."/>
            <person name="Lin R."/>
            <person name="Xie B."/>
        </authorList>
    </citation>
    <scope>NUCLEOTIDE SEQUENCE</scope>
    <source>
        <strain evidence="1">BazhouSP</strain>
    </source>
</reference>
<organism evidence="1 2">
    <name type="scientific">Ditylenchus destructor</name>
    <dbReference type="NCBI Taxonomy" id="166010"/>
    <lineage>
        <taxon>Eukaryota</taxon>
        <taxon>Metazoa</taxon>
        <taxon>Ecdysozoa</taxon>
        <taxon>Nematoda</taxon>
        <taxon>Chromadorea</taxon>
        <taxon>Rhabditida</taxon>
        <taxon>Tylenchina</taxon>
        <taxon>Tylenchomorpha</taxon>
        <taxon>Sphaerularioidea</taxon>
        <taxon>Anguinidae</taxon>
        <taxon>Anguininae</taxon>
        <taxon>Ditylenchus</taxon>
    </lineage>
</organism>
<evidence type="ECO:0000313" key="2">
    <source>
        <dbReference type="Proteomes" id="UP001201812"/>
    </source>
</evidence>
<protein>
    <recommendedName>
        <fullName evidence="3">EB domain-containing protein</fullName>
    </recommendedName>
</protein>
<sequence>MAQQPEYVILACGQEPKAGSTRLKLRALEQDTEAQLFGSNFLNALRGYGTDTCRFVSCPFGQYCLNGVCQVSTAAGLPYAGGVGLGGYGAGLGAFGGGLLGAAHKMCAETVDCYSGQTCVAGRCTFTTGAYGAGIGTGLGAYGTGLGGYGTGLGGYGAGLGATGLGAYDSGYAGIYSPYSAYGGYNALSTLVDRPAGVMMCTLIQDCPNGQICVNGYCSQSNVAYGGSQAIKQPTTCATGAVCPVGQYCVMGICMQNPLSSTTACGLGTVCPYGMYCNLGRCQPNILYGKKRKR</sequence>
<evidence type="ECO:0000313" key="1">
    <source>
        <dbReference type="EMBL" id="KAI1727919.1"/>
    </source>
</evidence>